<proteinExistence type="inferred from homology"/>
<dbReference type="PANTHER" id="PTHR32089:SF112">
    <property type="entry name" value="LYSOZYME-LIKE PROTEIN-RELATED"/>
    <property type="match status" value="1"/>
</dbReference>
<feature type="domain" description="HAMP" evidence="9">
    <location>
        <begin position="213"/>
        <end position="265"/>
    </location>
</feature>
<dbReference type="SUPFAM" id="SSF58104">
    <property type="entry name" value="Methyl-accepting chemotaxis protein (MCP) signaling domain"/>
    <property type="match status" value="1"/>
</dbReference>
<dbReference type="GO" id="GO:0006935">
    <property type="term" value="P:chemotaxis"/>
    <property type="evidence" value="ECO:0007669"/>
    <property type="project" value="InterPro"/>
</dbReference>
<keyword evidence="11" id="KW-1185">Reference proteome</keyword>
<dbReference type="InterPro" id="IPR003660">
    <property type="entry name" value="HAMP_dom"/>
</dbReference>
<feature type="transmembrane region" description="Helical" evidence="7">
    <location>
        <begin position="21"/>
        <end position="42"/>
    </location>
</feature>
<dbReference type="CDD" id="cd06225">
    <property type="entry name" value="HAMP"/>
    <property type="match status" value="1"/>
</dbReference>
<dbReference type="SMART" id="SM00304">
    <property type="entry name" value="HAMP"/>
    <property type="match status" value="1"/>
</dbReference>
<evidence type="ECO:0000256" key="1">
    <source>
        <dbReference type="ARBA" id="ARBA00004236"/>
    </source>
</evidence>
<dbReference type="CDD" id="cd11386">
    <property type="entry name" value="MCP_signal"/>
    <property type="match status" value="1"/>
</dbReference>
<keyword evidence="7" id="KW-0812">Transmembrane</keyword>
<comment type="caution">
    <text evidence="10">The sequence shown here is derived from an EMBL/GenBank/DDBJ whole genome shotgun (WGS) entry which is preliminary data.</text>
</comment>
<dbReference type="GO" id="GO:0007165">
    <property type="term" value="P:signal transduction"/>
    <property type="evidence" value="ECO:0007669"/>
    <property type="project" value="UniProtKB-KW"/>
</dbReference>
<evidence type="ECO:0008006" key="12">
    <source>
        <dbReference type="Google" id="ProtNLM"/>
    </source>
</evidence>
<dbReference type="PANTHER" id="PTHR32089">
    <property type="entry name" value="METHYL-ACCEPTING CHEMOTAXIS PROTEIN MCPB"/>
    <property type="match status" value="1"/>
</dbReference>
<dbReference type="SMART" id="SM00283">
    <property type="entry name" value="MA"/>
    <property type="match status" value="1"/>
</dbReference>
<dbReference type="GO" id="GO:0004888">
    <property type="term" value="F:transmembrane signaling receptor activity"/>
    <property type="evidence" value="ECO:0007669"/>
    <property type="project" value="InterPro"/>
</dbReference>
<name>A0AAV4LIX2_9BACL</name>
<evidence type="ECO:0000259" key="9">
    <source>
        <dbReference type="PROSITE" id="PS50885"/>
    </source>
</evidence>
<evidence type="ECO:0000313" key="11">
    <source>
        <dbReference type="Proteomes" id="UP001057291"/>
    </source>
</evidence>
<reference evidence="10" key="1">
    <citation type="journal article" date="2023" name="Int. J. Syst. Evol. Microbiol.">
        <title>Collibacillus ludicampi gen. nov., sp. nov., a new soil bacterium of the family Alicyclobacillaceae.</title>
        <authorList>
            <person name="Jojima T."/>
            <person name="Ioku Y."/>
            <person name="Fukuta Y."/>
            <person name="Shirasaka N."/>
            <person name="Matsumura Y."/>
            <person name="Mori M."/>
        </authorList>
    </citation>
    <scope>NUCLEOTIDE SEQUENCE</scope>
    <source>
        <strain evidence="10">TP075</strain>
    </source>
</reference>
<evidence type="ECO:0000256" key="6">
    <source>
        <dbReference type="PROSITE-ProRule" id="PRU00284"/>
    </source>
</evidence>
<dbReference type="GO" id="GO:0005886">
    <property type="term" value="C:plasma membrane"/>
    <property type="evidence" value="ECO:0007669"/>
    <property type="project" value="UniProtKB-SubCell"/>
</dbReference>
<dbReference type="AlphaFoldDB" id="A0AAV4LIX2"/>
<gene>
    <name evidence="10" type="ORF">DNHGIG_32720</name>
</gene>
<feature type="transmembrane region" description="Helical" evidence="7">
    <location>
        <begin position="189"/>
        <end position="211"/>
    </location>
</feature>
<evidence type="ECO:0000256" key="2">
    <source>
        <dbReference type="ARBA" id="ARBA00022475"/>
    </source>
</evidence>
<sequence length="570" mass="62676">MSNWKEFLHNQLSIRNSISKKLILSFTLLVIVISLCFSTIAYKSANYIVDNHVLPEFDRTLKTNISWVQEKLDKNLVIQSDQGSNEAYNKLLSFLNEEKKQLGVENVYVLGKKEKTYIVALSEAADQRNAEYPFTDEMNKALQGSMQISSIYKDDFGVHKSVFVPIAGTHMILGIDMDARFVDQLRSEIIQISIIVTGIMILLGSIAGYFLSKQFTKPLRLLVSHTQTLAKGDLRGEVSITSHDEMGQLAESFNQMKLHLKRLLEQVAATSEHVAASSKDLSDNTRMFTDMINQMTASLQEVSSGSETIAQGAKENSKAMEDMAKGIQHINESTVEVSEKSIEAAEEAGRGNQSIQKAVSQMELITSSVENSTELVRQMHGRANEIGHVVEFITSIADQINLLALNAAIEAARAGEYGRGFAVVADEVRKLAEKSSQSASEITNLLHEIQAHSLKSVEAMSQVTQVVVSGSNQVRTAGDSFERISHLIDNVSQQIQNVSAVIQEISATSEQLSASAEETAQITETSLENTRSIAGTAQEQLAAIEEIAQATDTLSDQANRLKELVGEFKI</sequence>
<keyword evidence="2" id="KW-1003">Cell membrane</keyword>
<organism evidence="10 11">
    <name type="scientific">Collibacillus ludicampi</name>
    <dbReference type="NCBI Taxonomy" id="2771369"/>
    <lineage>
        <taxon>Bacteria</taxon>
        <taxon>Bacillati</taxon>
        <taxon>Bacillota</taxon>
        <taxon>Bacilli</taxon>
        <taxon>Bacillales</taxon>
        <taxon>Alicyclobacillaceae</taxon>
        <taxon>Collibacillus</taxon>
    </lineage>
</organism>
<dbReference type="InterPro" id="IPR004090">
    <property type="entry name" value="Chemotax_Me-accpt_rcpt"/>
</dbReference>
<keyword evidence="7" id="KW-1133">Transmembrane helix</keyword>
<evidence type="ECO:0000256" key="7">
    <source>
        <dbReference type="SAM" id="Phobius"/>
    </source>
</evidence>
<dbReference type="PROSITE" id="PS50111">
    <property type="entry name" value="CHEMOTAXIS_TRANSDUC_2"/>
    <property type="match status" value="1"/>
</dbReference>
<evidence type="ECO:0000256" key="4">
    <source>
        <dbReference type="ARBA" id="ARBA00023224"/>
    </source>
</evidence>
<keyword evidence="3 7" id="KW-0472">Membrane</keyword>
<dbReference type="PROSITE" id="PS50885">
    <property type="entry name" value="HAMP"/>
    <property type="match status" value="1"/>
</dbReference>
<dbReference type="RefSeq" id="WP_282200671.1">
    <property type="nucleotide sequence ID" value="NZ_BOQE01000001.1"/>
</dbReference>
<dbReference type="Pfam" id="PF00015">
    <property type="entry name" value="MCPsignal"/>
    <property type="match status" value="1"/>
</dbReference>
<evidence type="ECO:0000259" key="8">
    <source>
        <dbReference type="PROSITE" id="PS50111"/>
    </source>
</evidence>
<keyword evidence="4 6" id="KW-0807">Transducer</keyword>
<dbReference type="InterPro" id="IPR004089">
    <property type="entry name" value="MCPsignal_dom"/>
</dbReference>
<dbReference type="Gene3D" id="6.10.340.10">
    <property type="match status" value="1"/>
</dbReference>
<dbReference type="PRINTS" id="PR00260">
    <property type="entry name" value="CHEMTRNSDUCR"/>
</dbReference>
<feature type="domain" description="Methyl-accepting transducer" evidence="8">
    <location>
        <begin position="284"/>
        <end position="520"/>
    </location>
</feature>
<protein>
    <recommendedName>
        <fullName evidence="12">Methyl-accepting chemotaxis protein</fullName>
    </recommendedName>
</protein>
<accession>A0AAV4LIX2</accession>
<comment type="subcellular location">
    <subcellularLocation>
        <location evidence="1">Cell membrane</location>
    </subcellularLocation>
</comment>
<dbReference type="Gene3D" id="1.10.287.950">
    <property type="entry name" value="Methyl-accepting chemotaxis protein"/>
    <property type="match status" value="1"/>
</dbReference>
<comment type="similarity">
    <text evidence="5">Belongs to the methyl-accepting chemotaxis (MCP) protein family.</text>
</comment>
<evidence type="ECO:0000256" key="3">
    <source>
        <dbReference type="ARBA" id="ARBA00023136"/>
    </source>
</evidence>
<evidence type="ECO:0000313" key="10">
    <source>
        <dbReference type="EMBL" id="GIM47723.1"/>
    </source>
</evidence>
<dbReference type="Pfam" id="PF00672">
    <property type="entry name" value="HAMP"/>
    <property type="match status" value="1"/>
</dbReference>
<evidence type="ECO:0000256" key="5">
    <source>
        <dbReference type="ARBA" id="ARBA00029447"/>
    </source>
</evidence>
<dbReference type="Proteomes" id="UP001057291">
    <property type="component" value="Unassembled WGS sequence"/>
</dbReference>
<dbReference type="EMBL" id="BOQE01000001">
    <property type="protein sequence ID" value="GIM47723.1"/>
    <property type="molecule type" value="Genomic_DNA"/>
</dbReference>